<dbReference type="Pfam" id="PF19627">
    <property type="entry name" value="ADNP_N"/>
    <property type="match status" value="1"/>
</dbReference>
<keyword evidence="5" id="KW-0805">Transcription regulation</keyword>
<dbReference type="AlphaFoldDB" id="A0A9J8CY20"/>
<dbReference type="Proteomes" id="UP001108240">
    <property type="component" value="Unplaced"/>
</dbReference>
<evidence type="ECO:0000256" key="4">
    <source>
        <dbReference type="ARBA" id="ARBA00022833"/>
    </source>
</evidence>
<dbReference type="InterPro" id="IPR045762">
    <property type="entry name" value="ADNP_Znf"/>
</dbReference>
<keyword evidence="10" id="KW-1133">Transmembrane helix</keyword>
<keyword evidence="10" id="KW-0472">Membrane</keyword>
<dbReference type="GO" id="GO:0003677">
    <property type="term" value="F:DNA binding"/>
    <property type="evidence" value="ECO:0007669"/>
    <property type="project" value="UniProtKB-KW"/>
</dbReference>
<dbReference type="PANTHER" id="PTHR15740:SF1">
    <property type="entry name" value="ACTIVITY-DEPENDENT NEUROPROTECTOR HOMEOBOX PROTEIN"/>
    <property type="match status" value="1"/>
</dbReference>
<reference evidence="12" key="1">
    <citation type="submission" date="2025-08" db="UniProtKB">
        <authorList>
            <consortium name="Ensembl"/>
        </authorList>
    </citation>
    <scope>IDENTIFICATION</scope>
</reference>
<evidence type="ECO:0000313" key="12">
    <source>
        <dbReference type="Ensembl" id="ENSCCRP00000174608.1"/>
    </source>
</evidence>
<evidence type="ECO:0000256" key="7">
    <source>
        <dbReference type="ARBA" id="ARBA00023155"/>
    </source>
</evidence>
<keyword evidence="6" id="KW-0238">DNA-binding</keyword>
<dbReference type="GeneTree" id="ENSGT00530000063631"/>
<sequence length="224" mass="25162">YRYWTGSYCLSGWRITLIAVNYITVACLVDCASSQTQHALGGARFFFLQDPRRPAQTLLDELQLLVPGRQTALGRPVTGVELPLSAVCVRPGSGGRGARFGGRESDITDCSSREHGPGGRMFQLPVNNLSSLRKARKNVKKVLGDIGVEFCREHIDDYKDFVPNEFYIKNTTWDDVCMWDPSMTKSQVSSNLSLTKGKEKQFLIIFCLFFKPISIFLSPYFLCL</sequence>
<dbReference type="InterPro" id="IPR038861">
    <property type="entry name" value="ADNP/ADNP2"/>
</dbReference>
<keyword evidence="7" id="KW-0371">Homeobox</keyword>
<evidence type="ECO:0000256" key="3">
    <source>
        <dbReference type="ARBA" id="ARBA00022771"/>
    </source>
</evidence>
<evidence type="ECO:0000256" key="2">
    <source>
        <dbReference type="ARBA" id="ARBA00022737"/>
    </source>
</evidence>
<accession>A0A9J8CY20</accession>
<evidence type="ECO:0000256" key="5">
    <source>
        <dbReference type="ARBA" id="ARBA00023015"/>
    </source>
</evidence>
<evidence type="ECO:0000256" key="8">
    <source>
        <dbReference type="ARBA" id="ARBA00023163"/>
    </source>
</evidence>
<dbReference type="Ensembl" id="ENSCCRT00000205612.1">
    <property type="protein sequence ID" value="ENSCCRP00000174608.1"/>
    <property type="gene ID" value="ENSCCRG00000033116.2"/>
</dbReference>
<dbReference type="GO" id="GO:0008270">
    <property type="term" value="F:zinc ion binding"/>
    <property type="evidence" value="ECO:0007669"/>
    <property type="project" value="UniProtKB-KW"/>
</dbReference>
<keyword evidence="8" id="KW-0804">Transcription</keyword>
<feature type="domain" description="ADNP zinc finger" evidence="11">
    <location>
        <begin position="122"/>
        <end position="188"/>
    </location>
</feature>
<feature type="transmembrane region" description="Helical" evidence="10">
    <location>
        <begin position="202"/>
        <end position="222"/>
    </location>
</feature>
<dbReference type="GO" id="GO:0010468">
    <property type="term" value="P:regulation of gene expression"/>
    <property type="evidence" value="ECO:0007669"/>
    <property type="project" value="TreeGrafter"/>
</dbReference>
<keyword evidence="13" id="KW-1185">Reference proteome</keyword>
<keyword evidence="1" id="KW-0479">Metal-binding</keyword>
<keyword evidence="3" id="KW-0863">Zinc-finger</keyword>
<evidence type="ECO:0000256" key="1">
    <source>
        <dbReference type="ARBA" id="ARBA00022723"/>
    </source>
</evidence>
<organism evidence="12 13">
    <name type="scientific">Cyprinus carpio carpio</name>
    <dbReference type="NCBI Taxonomy" id="630221"/>
    <lineage>
        <taxon>Eukaryota</taxon>
        <taxon>Metazoa</taxon>
        <taxon>Chordata</taxon>
        <taxon>Craniata</taxon>
        <taxon>Vertebrata</taxon>
        <taxon>Euteleostomi</taxon>
        <taxon>Actinopterygii</taxon>
        <taxon>Neopterygii</taxon>
        <taxon>Teleostei</taxon>
        <taxon>Ostariophysi</taxon>
        <taxon>Cypriniformes</taxon>
        <taxon>Cyprinidae</taxon>
        <taxon>Cyprininae</taxon>
        <taxon>Cyprinus</taxon>
    </lineage>
</organism>
<evidence type="ECO:0000256" key="10">
    <source>
        <dbReference type="SAM" id="Phobius"/>
    </source>
</evidence>
<evidence type="ECO:0000256" key="6">
    <source>
        <dbReference type="ARBA" id="ARBA00023125"/>
    </source>
</evidence>
<keyword evidence="2" id="KW-0677">Repeat</keyword>
<keyword evidence="9" id="KW-0539">Nucleus</keyword>
<reference evidence="12" key="2">
    <citation type="submission" date="2025-09" db="UniProtKB">
        <authorList>
            <consortium name="Ensembl"/>
        </authorList>
    </citation>
    <scope>IDENTIFICATION</scope>
</reference>
<proteinExistence type="predicted"/>
<evidence type="ECO:0000313" key="13">
    <source>
        <dbReference type="Proteomes" id="UP001108240"/>
    </source>
</evidence>
<keyword evidence="10" id="KW-0812">Transmembrane</keyword>
<dbReference type="GO" id="GO:0005634">
    <property type="term" value="C:nucleus"/>
    <property type="evidence" value="ECO:0007669"/>
    <property type="project" value="TreeGrafter"/>
</dbReference>
<protein>
    <submittedName>
        <fullName evidence="12">Activity-dependent neuroprotector homeobox b</fullName>
    </submittedName>
</protein>
<evidence type="ECO:0000259" key="11">
    <source>
        <dbReference type="Pfam" id="PF19627"/>
    </source>
</evidence>
<evidence type="ECO:0000256" key="9">
    <source>
        <dbReference type="ARBA" id="ARBA00023242"/>
    </source>
</evidence>
<keyword evidence="4" id="KW-0862">Zinc</keyword>
<dbReference type="PANTHER" id="PTHR15740">
    <property type="entry name" value="NEUROPROTECTIVE PEPTIDE-CONTAINING PROTEIN"/>
    <property type="match status" value="1"/>
</dbReference>
<name>A0A9J8CY20_CYPCA</name>